<keyword evidence="3" id="KW-1185">Reference proteome</keyword>
<dbReference type="EMBL" id="JAHRIO010066103">
    <property type="protein sequence ID" value="MEQ2180136.1"/>
    <property type="molecule type" value="Genomic_DNA"/>
</dbReference>
<sequence length="100" mass="10812">MAIVVLKIAVVALSLYHLCENLVISPGPRENSAVCSCQMQSLFSPDHTCSGAGTKKLGTGTDKTVMEMLAKRANWRGAGLNRASGKVALYKMLHCIRYEV</sequence>
<feature type="signal peptide" evidence="1">
    <location>
        <begin position="1"/>
        <end position="21"/>
    </location>
</feature>
<evidence type="ECO:0000313" key="2">
    <source>
        <dbReference type="EMBL" id="MEQ2180136.1"/>
    </source>
</evidence>
<accession>A0ABV0P9K4</accession>
<keyword evidence="1" id="KW-0732">Signal</keyword>
<comment type="caution">
    <text evidence="2">The sequence shown here is derived from an EMBL/GenBank/DDBJ whole genome shotgun (WGS) entry which is preliminary data.</text>
</comment>
<name>A0ABV0P9K4_9TELE</name>
<evidence type="ECO:0000256" key="1">
    <source>
        <dbReference type="SAM" id="SignalP"/>
    </source>
</evidence>
<proteinExistence type="predicted"/>
<gene>
    <name evidence="2" type="ORF">GOODEAATRI_032549</name>
</gene>
<dbReference type="Proteomes" id="UP001476798">
    <property type="component" value="Unassembled WGS sequence"/>
</dbReference>
<reference evidence="2 3" key="1">
    <citation type="submission" date="2021-06" db="EMBL/GenBank/DDBJ databases">
        <authorList>
            <person name="Palmer J.M."/>
        </authorList>
    </citation>
    <scope>NUCLEOTIDE SEQUENCE [LARGE SCALE GENOMIC DNA]</scope>
    <source>
        <strain evidence="2 3">GA_2019</strain>
        <tissue evidence="2">Muscle</tissue>
    </source>
</reference>
<evidence type="ECO:0000313" key="3">
    <source>
        <dbReference type="Proteomes" id="UP001476798"/>
    </source>
</evidence>
<feature type="chain" id="PRO_5047497128" description="Secreted protein" evidence="1">
    <location>
        <begin position="22"/>
        <end position="100"/>
    </location>
</feature>
<protein>
    <recommendedName>
        <fullName evidence="4">Secreted protein</fullName>
    </recommendedName>
</protein>
<evidence type="ECO:0008006" key="4">
    <source>
        <dbReference type="Google" id="ProtNLM"/>
    </source>
</evidence>
<organism evidence="2 3">
    <name type="scientific">Goodea atripinnis</name>
    <dbReference type="NCBI Taxonomy" id="208336"/>
    <lineage>
        <taxon>Eukaryota</taxon>
        <taxon>Metazoa</taxon>
        <taxon>Chordata</taxon>
        <taxon>Craniata</taxon>
        <taxon>Vertebrata</taxon>
        <taxon>Euteleostomi</taxon>
        <taxon>Actinopterygii</taxon>
        <taxon>Neopterygii</taxon>
        <taxon>Teleostei</taxon>
        <taxon>Neoteleostei</taxon>
        <taxon>Acanthomorphata</taxon>
        <taxon>Ovalentaria</taxon>
        <taxon>Atherinomorphae</taxon>
        <taxon>Cyprinodontiformes</taxon>
        <taxon>Goodeidae</taxon>
        <taxon>Goodea</taxon>
    </lineage>
</organism>